<evidence type="ECO:0000259" key="1">
    <source>
        <dbReference type="Pfam" id="PF03358"/>
    </source>
</evidence>
<dbReference type="InterPro" id="IPR050712">
    <property type="entry name" value="NAD(P)H-dep_reductase"/>
</dbReference>
<comment type="caution">
    <text evidence="2">The sequence shown here is derived from an EMBL/GenBank/DDBJ whole genome shotgun (WGS) entry which is preliminary data.</text>
</comment>
<organism evidence="2 3">
    <name type="scientific">Polaribacter gangjinensis</name>
    <dbReference type="NCBI Taxonomy" id="574710"/>
    <lineage>
        <taxon>Bacteria</taxon>
        <taxon>Pseudomonadati</taxon>
        <taxon>Bacteroidota</taxon>
        <taxon>Flavobacteriia</taxon>
        <taxon>Flavobacteriales</taxon>
        <taxon>Flavobacteriaceae</taxon>
    </lineage>
</organism>
<keyword evidence="3" id="KW-1185">Reference proteome</keyword>
<dbReference type="PANTHER" id="PTHR30543">
    <property type="entry name" value="CHROMATE REDUCTASE"/>
    <property type="match status" value="1"/>
</dbReference>
<dbReference type="SUPFAM" id="SSF52218">
    <property type="entry name" value="Flavoproteins"/>
    <property type="match status" value="1"/>
</dbReference>
<dbReference type="GO" id="GO:0005829">
    <property type="term" value="C:cytosol"/>
    <property type="evidence" value="ECO:0007669"/>
    <property type="project" value="TreeGrafter"/>
</dbReference>
<dbReference type="GO" id="GO:0016491">
    <property type="term" value="F:oxidoreductase activity"/>
    <property type="evidence" value="ECO:0007669"/>
    <property type="project" value="InterPro"/>
</dbReference>
<reference evidence="2 3" key="1">
    <citation type="submission" date="2016-12" db="EMBL/GenBank/DDBJ databases">
        <title>Trade-off between light-utilization and light-protection in marine flavobacteria.</title>
        <authorList>
            <person name="Kumagai Y."/>
            <person name="Yoshizawa S."/>
            <person name="Kogure K."/>
            <person name="Iwasaki W."/>
        </authorList>
    </citation>
    <scope>NUCLEOTIDE SEQUENCE [LARGE SCALE GENOMIC DNA]</scope>
    <source>
        <strain evidence="2 3">KCTC 22729</strain>
    </source>
</reference>
<dbReference type="EMBL" id="MSCL01000001">
    <property type="protein sequence ID" value="PQJ73933.1"/>
    <property type="molecule type" value="Genomic_DNA"/>
</dbReference>
<dbReference type="Gene3D" id="3.40.50.360">
    <property type="match status" value="1"/>
</dbReference>
<dbReference type="RefSeq" id="WP_105045083.1">
    <property type="nucleotide sequence ID" value="NZ_CP150662.1"/>
</dbReference>
<evidence type="ECO:0000313" key="2">
    <source>
        <dbReference type="EMBL" id="PQJ73933.1"/>
    </source>
</evidence>
<dbReference type="PANTHER" id="PTHR30543:SF21">
    <property type="entry name" value="NAD(P)H-DEPENDENT FMN REDUCTASE LOT6"/>
    <property type="match status" value="1"/>
</dbReference>
<proteinExistence type="predicted"/>
<accession>A0A2S7W8L4</accession>
<dbReference type="InterPro" id="IPR029039">
    <property type="entry name" value="Flavoprotein-like_sf"/>
</dbReference>
<dbReference type="AlphaFoldDB" id="A0A2S7W8L4"/>
<dbReference type="Proteomes" id="UP000237608">
    <property type="component" value="Unassembled WGS sequence"/>
</dbReference>
<evidence type="ECO:0000313" key="3">
    <source>
        <dbReference type="Proteomes" id="UP000237608"/>
    </source>
</evidence>
<dbReference type="Pfam" id="PF03358">
    <property type="entry name" value="FMN_red"/>
    <property type="match status" value="1"/>
</dbReference>
<dbReference type="OrthoDB" id="5767802at2"/>
<dbReference type="GO" id="GO:0010181">
    <property type="term" value="F:FMN binding"/>
    <property type="evidence" value="ECO:0007669"/>
    <property type="project" value="TreeGrafter"/>
</dbReference>
<sequence>MKKVLAFAGSTSSTSINKKLATFTAQNLKNTDFDVIDLRDFPMEIYSSDAEKIGFPENAKKFTSLLDNYDGFILSLAEHNGSYAAAFKNIYDWSSRINNNVFRDKPLLLMATSPGPRGGLTVLEAGADRFARMGAKEVITFSLPSFQDNFQDGKIVNESLVSTLKEKISQFENAVNN</sequence>
<name>A0A2S7W8L4_9FLAO</name>
<protein>
    <submittedName>
        <fullName evidence="2">NADPH-dependent FMN reductase</fullName>
    </submittedName>
</protein>
<dbReference type="InterPro" id="IPR005025">
    <property type="entry name" value="FMN_Rdtase-like_dom"/>
</dbReference>
<gene>
    <name evidence="2" type="ORF">BTO13_00950</name>
</gene>
<feature type="domain" description="NADPH-dependent FMN reductase-like" evidence="1">
    <location>
        <begin position="3"/>
        <end position="138"/>
    </location>
</feature>